<dbReference type="STRING" id="1245745.A0A0A2VT12"/>
<name>A0A0A2VT12_BEABA</name>
<comment type="caution">
    <text evidence="4">The sequence shown here is derived from an EMBL/GenBank/DDBJ whole genome shotgun (WGS) entry which is preliminary data.</text>
</comment>
<keyword evidence="1" id="KW-0677">Repeat</keyword>
<dbReference type="SUPFAM" id="SSF48403">
    <property type="entry name" value="Ankyrin repeat"/>
    <property type="match status" value="1"/>
</dbReference>
<dbReference type="HOGENOM" id="CLU_1015595_0_0_1"/>
<dbReference type="Proteomes" id="UP000030106">
    <property type="component" value="Unassembled WGS sequence"/>
</dbReference>
<accession>A0A0A2VT12</accession>
<dbReference type="AlphaFoldDB" id="A0A0A2VT12"/>
<dbReference type="Pfam" id="PF13637">
    <property type="entry name" value="Ank_4"/>
    <property type="match status" value="1"/>
</dbReference>
<keyword evidence="2" id="KW-0040">ANK repeat</keyword>
<dbReference type="PANTHER" id="PTHR24161">
    <property type="entry name" value="ANK_REP_REGION DOMAIN-CONTAINING PROTEIN-RELATED"/>
    <property type="match status" value="1"/>
</dbReference>
<sequence>MGNERLLPPRHLALGCGHSSRQQLPIPKIASIRQARRRRKHPQAISLSASKSFLGRLSRYRGGHFVMSCFPVDCLDWPPDFRFSILRDAASCWRVDVVRLALARFIFRTLDLNRALSTAVTSPPDNLDTLYEGPRALDYIHQQQIIHLLIDAGTDPSCFNGIVTHLATHIDLVGALKALLERGADPNGRGLDKKATALHHPGGPAYVNNGPERHLHETGIRMLLDHGASVLERDTESNAPLHYAAFGSNVRCFRLLASKLPPDADASIVNLKRL</sequence>
<reference evidence="4 5" key="1">
    <citation type="submission" date="2012-10" db="EMBL/GenBank/DDBJ databases">
        <title>Genome sequencing and analysis of entomopathogenic fungi Beauveria bassiana D1-5.</title>
        <authorList>
            <person name="Li Q."/>
            <person name="Wang L."/>
            <person name="Zhang Z."/>
            <person name="Wang Q."/>
            <person name="Ren J."/>
            <person name="Wang M."/>
            <person name="Xu W."/>
            <person name="Wang J."/>
            <person name="Lu Y."/>
            <person name="Du Q."/>
            <person name="Sun Z."/>
        </authorList>
    </citation>
    <scope>NUCLEOTIDE SEQUENCE [LARGE SCALE GENOMIC DNA]</scope>
    <source>
        <strain evidence="4 5">D1-5</strain>
    </source>
</reference>
<evidence type="ECO:0000313" key="4">
    <source>
        <dbReference type="EMBL" id="KGQ03939.1"/>
    </source>
</evidence>
<gene>
    <name evidence="4" type="ORF">BBAD15_g10831</name>
</gene>
<dbReference type="PANTHER" id="PTHR24161:SF124">
    <property type="entry name" value="TRANSIENT RECEPTOR POTENTIAL CHANNEL PYREXIA"/>
    <property type="match status" value="1"/>
</dbReference>
<dbReference type="EMBL" id="ANFO01001139">
    <property type="protein sequence ID" value="KGQ03939.1"/>
    <property type="molecule type" value="Genomic_DNA"/>
</dbReference>
<dbReference type="Gene3D" id="1.25.40.20">
    <property type="entry name" value="Ankyrin repeat-containing domain"/>
    <property type="match status" value="2"/>
</dbReference>
<feature type="region of interest" description="Disordered" evidence="3">
    <location>
        <begin position="190"/>
        <end position="210"/>
    </location>
</feature>
<evidence type="ECO:0000256" key="2">
    <source>
        <dbReference type="ARBA" id="ARBA00023043"/>
    </source>
</evidence>
<evidence type="ECO:0000256" key="3">
    <source>
        <dbReference type="SAM" id="MobiDB-lite"/>
    </source>
</evidence>
<dbReference type="InterPro" id="IPR036770">
    <property type="entry name" value="Ankyrin_rpt-contain_sf"/>
</dbReference>
<organism evidence="4 5">
    <name type="scientific">Beauveria bassiana D1-5</name>
    <dbReference type="NCBI Taxonomy" id="1245745"/>
    <lineage>
        <taxon>Eukaryota</taxon>
        <taxon>Fungi</taxon>
        <taxon>Dikarya</taxon>
        <taxon>Ascomycota</taxon>
        <taxon>Pezizomycotina</taxon>
        <taxon>Sordariomycetes</taxon>
        <taxon>Hypocreomycetidae</taxon>
        <taxon>Hypocreales</taxon>
        <taxon>Cordycipitaceae</taxon>
        <taxon>Beauveria</taxon>
    </lineage>
</organism>
<dbReference type="InterPro" id="IPR002110">
    <property type="entry name" value="Ankyrin_rpt"/>
</dbReference>
<evidence type="ECO:0000256" key="1">
    <source>
        <dbReference type="ARBA" id="ARBA00022737"/>
    </source>
</evidence>
<proteinExistence type="predicted"/>
<protein>
    <submittedName>
        <fullName evidence="4">Uncharacterized protein</fullName>
    </submittedName>
</protein>
<dbReference type="OrthoDB" id="4866976at2759"/>
<evidence type="ECO:0000313" key="5">
    <source>
        <dbReference type="Proteomes" id="UP000030106"/>
    </source>
</evidence>